<protein>
    <submittedName>
        <fullName evidence="2">Uncharacterized protein</fullName>
    </submittedName>
</protein>
<accession>A0A423X556</accession>
<feature type="region of interest" description="Disordered" evidence="1">
    <location>
        <begin position="133"/>
        <end position="163"/>
    </location>
</feature>
<dbReference type="AlphaFoldDB" id="A0A423X556"/>
<feature type="region of interest" description="Disordered" evidence="1">
    <location>
        <begin position="91"/>
        <end position="117"/>
    </location>
</feature>
<proteinExistence type="predicted"/>
<feature type="region of interest" description="Disordered" evidence="1">
    <location>
        <begin position="1"/>
        <end position="24"/>
    </location>
</feature>
<feature type="compositionally biased region" description="Polar residues" evidence="1">
    <location>
        <begin position="206"/>
        <end position="217"/>
    </location>
</feature>
<reference evidence="2 3" key="1">
    <citation type="submission" date="2015-09" db="EMBL/GenBank/DDBJ databases">
        <title>Host preference determinants of Valsa canker pathogens revealed by comparative genomics.</title>
        <authorList>
            <person name="Yin Z."/>
            <person name="Huang L."/>
        </authorList>
    </citation>
    <scope>NUCLEOTIDE SEQUENCE [LARGE SCALE GENOMIC DNA]</scope>
    <source>
        <strain evidence="2 3">03-1</strain>
    </source>
</reference>
<comment type="caution">
    <text evidence="2">The sequence shown here is derived from an EMBL/GenBank/DDBJ whole genome shotgun (WGS) entry which is preliminary data.</text>
</comment>
<feature type="region of interest" description="Disordered" evidence="1">
    <location>
        <begin position="312"/>
        <end position="337"/>
    </location>
</feature>
<organism evidence="2 3">
    <name type="scientific">Cytospora schulzeri</name>
    <dbReference type="NCBI Taxonomy" id="448051"/>
    <lineage>
        <taxon>Eukaryota</taxon>
        <taxon>Fungi</taxon>
        <taxon>Dikarya</taxon>
        <taxon>Ascomycota</taxon>
        <taxon>Pezizomycotina</taxon>
        <taxon>Sordariomycetes</taxon>
        <taxon>Sordariomycetidae</taxon>
        <taxon>Diaporthales</taxon>
        <taxon>Cytosporaceae</taxon>
        <taxon>Cytospora</taxon>
    </lineage>
</organism>
<dbReference type="EMBL" id="LKEA01000002">
    <property type="protein sequence ID" value="ROW11079.1"/>
    <property type="molecule type" value="Genomic_DNA"/>
</dbReference>
<name>A0A423X556_9PEZI</name>
<dbReference type="OrthoDB" id="5207873at2759"/>
<evidence type="ECO:0000256" key="1">
    <source>
        <dbReference type="SAM" id="MobiDB-lite"/>
    </source>
</evidence>
<evidence type="ECO:0000313" key="2">
    <source>
        <dbReference type="EMBL" id="ROW11079.1"/>
    </source>
</evidence>
<keyword evidence="3" id="KW-1185">Reference proteome</keyword>
<feature type="region of interest" description="Disordered" evidence="1">
    <location>
        <begin position="178"/>
        <end position="223"/>
    </location>
</feature>
<evidence type="ECO:0000313" key="3">
    <source>
        <dbReference type="Proteomes" id="UP000283895"/>
    </source>
</evidence>
<gene>
    <name evidence="2" type="ORF">VMCG_01450</name>
</gene>
<sequence length="444" mass="48196">MERPTSPSARFYASRGNSSTAHREMPPHAIPGHNLHPHYVPPFGHFQGFSAPSSSHENMSSQYATYSYQVPDDGWISPRMPIPNFSLFRGSPQPRVEELSDGPDDVPQPYRQSSQHRVSGVAATPGLHCGPARPCTRQMAGSPTQISPPPEYSSTPEHTPVPAFAETPLPAMLPACGAPTTTHPLNSPAAKPRNYHVPSEDEETSDVSTKGGSSKTAHSAAVASKPDKVISVLSDNDGNSTVYPNDSVSTPSCTTLPSLPGSDSLYSDVKRHLEEGVVEVHNVCLAVTQRYLEALRVNWELRHGRDVAVPLGGGPARRHRDRAGERGSPYPRAGGPWRHAVSEDGGGLEPTDSLLQNTSYICDLIWRRALRDRDDVLGAETGGCRDMGFLFECAETVVLYDAGEWEREPQRGFGRICQAGRDLCQELKDVKGVEVVNGIALRMI</sequence>
<dbReference type="Proteomes" id="UP000283895">
    <property type="component" value="Unassembled WGS sequence"/>
</dbReference>